<dbReference type="Pfam" id="PF17801">
    <property type="entry name" value="Melibiase_C"/>
    <property type="match status" value="1"/>
</dbReference>
<dbReference type="KEGG" id="mlr:MELLADRAFT_76361"/>
<reference evidence="10" key="1">
    <citation type="journal article" date="2011" name="Proc. Natl. Acad. Sci. U.S.A.">
        <title>Obligate biotrophy features unraveled by the genomic analysis of rust fungi.</title>
        <authorList>
            <person name="Duplessis S."/>
            <person name="Cuomo C.A."/>
            <person name="Lin Y.-C."/>
            <person name="Aerts A."/>
            <person name="Tisserant E."/>
            <person name="Veneault-Fourrey C."/>
            <person name="Joly D.L."/>
            <person name="Hacquard S."/>
            <person name="Amselem J."/>
            <person name="Cantarel B.L."/>
            <person name="Chiu R."/>
            <person name="Coutinho P.M."/>
            <person name="Feau N."/>
            <person name="Field M."/>
            <person name="Frey P."/>
            <person name="Gelhaye E."/>
            <person name="Goldberg J."/>
            <person name="Grabherr M.G."/>
            <person name="Kodira C.D."/>
            <person name="Kohler A."/>
            <person name="Kuees U."/>
            <person name="Lindquist E.A."/>
            <person name="Lucas S.M."/>
            <person name="Mago R."/>
            <person name="Mauceli E."/>
            <person name="Morin E."/>
            <person name="Murat C."/>
            <person name="Pangilinan J.L."/>
            <person name="Park R."/>
            <person name="Pearson M."/>
            <person name="Quesneville H."/>
            <person name="Rouhier N."/>
            <person name="Sakthikumar S."/>
            <person name="Salamov A.A."/>
            <person name="Schmutz J."/>
            <person name="Selles B."/>
            <person name="Shapiro H."/>
            <person name="Tanguay P."/>
            <person name="Tuskan G.A."/>
            <person name="Henrissat B."/>
            <person name="Van de Peer Y."/>
            <person name="Rouze P."/>
            <person name="Ellis J.G."/>
            <person name="Dodds P.N."/>
            <person name="Schein J.E."/>
            <person name="Zhong S."/>
            <person name="Hamelin R.C."/>
            <person name="Grigoriev I.V."/>
            <person name="Szabo L.J."/>
            <person name="Martin F."/>
        </authorList>
    </citation>
    <scope>NUCLEOTIDE SEQUENCE [LARGE SCALE GENOMIC DNA]</scope>
    <source>
        <strain evidence="10">98AG31 / pathotype 3-4-7</strain>
    </source>
</reference>
<evidence type="ECO:0000256" key="6">
    <source>
        <dbReference type="ARBA" id="ARBA00023295"/>
    </source>
</evidence>
<dbReference type="InterPro" id="IPR002241">
    <property type="entry name" value="Glyco_hydro_27"/>
</dbReference>
<dbReference type="Proteomes" id="UP000001072">
    <property type="component" value="Unassembled WGS sequence"/>
</dbReference>
<dbReference type="InterPro" id="IPR041233">
    <property type="entry name" value="Melibiase_C"/>
</dbReference>
<dbReference type="GO" id="GO:0005975">
    <property type="term" value="P:carbohydrate metabolic process"/>
    <property type="evidence" value="ECO:0007669"/>
    <property type="project" value="InterPro"/>
</dbReference>
<dbReference type="GO" id="GO:0004557">
    <property type="term" value="F:alpha-galactosidase activity"/>
    <property type="evidence" value="ECO:0007669"/>
    <property type="project" value="UniProtKB-EC"/>
</dbReference>
<dbReference type="InterPro" id="IPR017853">
    <property type="entry name" value="GH"/>
</dbReference>
<evidence type="ECO:0000256" key="4">
    <source>
        <dbReference type="ARBA" id="ARBA00022729"/>
    </source>
</evidence>
<dbReference type="SUPFAM" id="SSF51011">
    <property type="entry name" value="Glycosyl hydrolase domain"/>
    <property type="match status" value="1"/>
</dbReference>
<feature type="signal peptide" evidence="7">
    <location>
        <begin position="1"/>
        <end position="24"/>
    </location>
</feature>
<feature type="domain" description="Alpha galactosidase C-terminal" evidence="8">
    <location>
        <begin position="475"/>
        <end position="565"/>
    </location>
</feature>
<evidence type="ECO:0000259" key="8">
    <source>
        <dbReference type="Pfam" id="PF17801"/>
    </source>
</evidence>
<proteinExistence type="inferred from homology"/>
<comment type="similarity">
    <text evidence="2">Belongs to the glycosyl hydrolase 27 family.</text>
</comment>
<dbReference type="InterPro" id="IPR013785">
    <property type="entry name" value="Aldolase_TIM"/>
</dbReference>
<dbReference type="EC" id="3.2.1.22" evidence="3"/>
<dbReference type="PANTHER" id="PTHR11452:SF75">
    <property type="entry name" value="ALPHA-GALACTOSIDASE MEL1"/>
    <property type="match status" value="1"/>
</dbReference>
<dbReference type="Gene3D" id="3.20.20.70">
    <property type="entry name" value="Aldolase class I"/>
    <property type="match status" value="1"/>
</dbReference>
<dbReference type="eggNOG" id="KOG2366">
    <property type="taxonomic scope" value="Eukaryota"/>
</dbReference>
<evidence type="ECO:0000256" key="1">
    <source>
        <dbReference type="ARBA" id="ARBA00001255"/>
    </source>
</evidence>
<evidence type="ECO:0000313" key="10">
    <source>
        <dbReference type="Proteomes" id="UP000001072"/>
    </source>
</evidence>
<dbReference type="STRING" id="747676.F4R4H8"/>
<dbReference type="HOGENOM" id="CLU_032238_0_0_1"/>
<dbReference type="PANTHER" id="PTHR11452">
    <property type="entry name" value="ALPHA-GALACTOSIDASE/ALPHA-N-ACETYLGALACTOSAMINIDASE"/>
    <property type="match status" value="1"/>
</dbReference>
<dbReference type="VEuPathDB" id="FungiDB:MELLADRAFT_76361"/>
<feature type="chain" id="PRO_5003317265" description="alpha-galactosidase" evidence="7">
    <location>
        <begin position="25"/>
        <end position="569"/>
    </location>
</feature>
<accession>F4R4H8</accession>
<dbReference type="InParanoid" id="F4R4H8"/>
<dbReference type="FunFam" id="2.60.40.1180:FF:000097">
    <property type="entry name" value="Alpha-galactosidase 3"/>
    <property type="match status" value="1"/>
</dbReference>
<dbReference type="OrthoDB" id="5795902at2759"/>
<evidence type="ECO:0000256" key="3">
    <source>
        <dbReference type="ARBA" id="ARBA00012755"/>
    </source>
</evidence>
<dbReference type="CDD" id="cd14792">
    <property type="entry name" value="GH27"/>
    <property type="match status" value="1"/>
</dbReference>
<evidence type="ECO:0000256" key="2">
    <source>
        <dbReference type="ARBA" id="ARBA00009743"/>
    </source>
</evidence>
<dbReference type="RefSeq" id="XP_007403937.1">
    <property type="nucleotide sequence ID" value="XM_007403875.1"/>
</dbReference>
<evidence type="ECO:0000256" key="5">
    <source>
        <dbReference type="ARBA" id="ARBA00022801"/>
    </source>
</evidence>
<dbReference type="AlphaFoldDB" id="F4R4H8"/>
<dbReference type="Pfam" id="PF16499">
    <property type="entry name" value="Melibiase_2"/>
    <property type="match status" value="2"/>
</dbReference>
<name>F4R4H8_MELLP</name>
<keyword evidence="4 7" id="KW-0732">Signal</keyword>
<dbReference type="SUPFAM" id="SSF51445">
    <property type="entry name" value="(Trans)glycosidases"/>
    <property type="match status" value="1"/>
</dbReference>
<keyword evidence="10" id="KW-1185">Reference proteome</keyword>
<evidence type="ECO:0000256" key="7">
    <source>
        <dbReference type="SAM" id="SignalP"/>
    </source>
</evidence>
<evidence type="ECO:0000313" key="9">
    <source>
        <dbReference type="EMBL" id="EGG12999.1"/>
    </source>
</evidence>
<dbReference type="GeneID" id="18932769"/>
<keyword evidence="6" id="KW-0326">Glycosidase</keyword>
<protein>
    <recommendedName>
        <fullName evidence="3">alpha-galactosidase</fullName>
        <ecNumber evidence="3">3.2.1.22</ecNumber>
    </recommendedName>
</protein>
<organism evidence="10">
    <name type="scientific">Melampsora larici-populina (strain 98AG31 / pathotype 3-4-7)</name>
    <name type="common">Poplar leaf rust fungus</name>
    <dbReference type="NCBI Taxonomy" id="747676"/>
    <lineage>
        <taxon>Eukaryota</taxon>
        <taxon>Fungi</taxon>
        <taxon>Dikarya</taxon>
        <taxon>Basidiomycota</taxon>
        <taxon>Pucciniomycotina</taxon>
        <taxon>Pucciniomycetes</taxon>
        <taxon>Pucciniales</taxon>
        <taxon>Melampsoraceae</taxon>
        <taxon>Melampsora</taxon>
    </lineage>
</organism>
<keyword evidence="5 9" id="KW-0378">Hydrolase</keyword>
<dbReference type="EMBL" id="GL883090">
    <property type="protein sequence ID" value="EGG12999.1"/>
    <property type="molecule type" value="Genomic_DNA"/>
</dbReference>
<sequence>MFNFHKLFYFITFSFVYLYHQSHAIDQLVLSSDSTSPPSTPTTFHSGYRGWSSWSLQAFKGVGYGFYWLDEQHVKSQAAILADKFAPLGYDRINLDSGWQDPELDEYGRRQMDRLRFPSGVAGLSSHLARKGLKLGLYYLPGIESAAVENQIRILGSDYTADEVIHCPKSRNSGSRTPHCHRPLANAFGVGYALNYSHPGSQLYVDGIVEELYRWNVSFVKMDGNVPGSSFRPTSKVACDTRPDLLAWRRAIDRGYEEWRHVGRERIWLAASWELPPQEAGPVLDVTADSWRVAIDVEAYGRKMTTFDRIVRNARKAAGWTCVDAHRRWQGLIDMDAVLISDMTLAECRSVVTIWALMGTPFYLGDDLRYLSDERKALLLNSEVLDIQRQTGDQPARLHHFNATRYFEDQTFGTLATDCAVWSQKQKLVRVSMGETEEIGLGPICSGDVLATSQEALKREHVRKFRQDDQQVEWQQQIWVSELDDGRIFLGIVNAGDQQWWDGPIEIEVSLGMVQDAMNPKRRTTRVKESIYRVRDVWRRTSIGFITFDSRFTLRLDIHDSLLYALTPV</sequence>
<gene>
    <name evidence="9" type="ORF">MELLADRAFT_76361</name>
</gene>
<dbReference type="Gene3D" id="2.60.40.1180">
    <property type="entry name" value="Golgi alpha-mannosidase II"/>
    <property type="match status" value="1"/>
</dbReference>
<comment type="catalytic activity">
    <reaction evidence="1">
        <text>Hydrolysis of terminal, non-reducing alpha-D-galactose residues in alpha-D-galactosides, including galactose oligosaccharides, galactomannans and galactolipids.</text>
        <dbReference type="EC" id="3.2.1.22"/>
    </reaction>
</comment>
<dbReference type="InterPro" id="IPR013780">
    <property type="entry name" value="Glyco_hydro_b"/>
</dbReference>